<keyword evidence="3" id="KW-1185">Reference proteome</keyword>
<sequence length="174" mass="19138">MPPSDACERNEYPANLPTTHSSKEINQRKDRTGQVHHNATTSLPSTNVLLELHRGRTTAPWSQGLSPSLSACRTVPQQARDKKRREREKKKYGRALASGPALACIKNPWVWNNLGRFSHSLVGASTHTHPLETQACTHARARARFEALRMHVMGGGGSGRGGCLRAWVGSRSGR</sequence>
<feature type="compositionally biased region" description="Basic and acidic residues" evidence="1">
    <location>
        <begin position="21"/>
        <end position="33"/>
    </location>
</feature>
<dbReference type="Proteomes" id="UP000240883">
    <property type="component" value="Unassembled WGS sequence"/>
</dbReference>
<feature type="compositionally biased region" description="Polar residues" evidence="1">
    <location>
        <begin position="59"/>
        <end position="77"/>
    </location>
</feature>
<feature type="compositionally biased region" description="Basic residues" evidence="1">
    <location>
        <begin position="81"/>
        <end position="91"/>
    </location>
</feature>
<dbReference type="EMBL" id="KZ678136">
    <property type="protein sequence ID" value="PSN66139.1"/>
    <property type="molecule type" value="Genomic_DNA"/>
</dbReference>
<proteinExistence type="predicted"/>
<reference evidence="2 3" key="1">
    <citation type="journal article" date="2018" name="Front. Microbiol.">
        <title>Genome-Wide Analysis of Corynespora cassiicola Leaf Fall Disease Putative Effectors.</title>
        <authorList>
            <person name="Lopez D."/>
            <person name="Ribeiro S."/>
            <person name="Label P."/>
            <person name="Fumanal B."/>
            <person name="Venisse J.S."/>
            <person name="Kohler A."/>
            <person name="de Oliveira R.R."/>
            <person name="Labutti K."/>
            <person name="Lipzen A."/>
            <person name="Lail K."/>
            <person name="Bauer D."/>
            <person name="Ohm R.A."/>
            <person name="Barry K.W."/>
            <person name="Spatafora J."/>
            <person name="Grigoriev I.V."/>
            <person name="Martin F.M."/>
            <person name="Pujade-Renaud V."/>
        </authorList>
    </citation>
    <scope>NUCLEOTIDE SEQUENCE [LARGE SCALE GENOMIC DNA]</scope>
    <source>
        <strain evidence="2 3">Philippines</strain>
    </source>
</reference>
<feature type="region of interest" description="Disordered" evidence="1">
    <location>
        <begin position="59"/>
        <end position="91"/>
    </location>
</feature>
<organism evidence="2 3">
    <name type="scientific">Corynespora cassiicola Philippines</name>
    <dbReference type="NCBI Taxonomy" id="1448308"/>
    <lineage>
        <taxon>Eukaryota</taxon>
        <taxon>Fungi</taxon>
        <taxon>Dikarya</taxon>
        <taxon>Ascomycota</taxon>
        <taxon>Pezizomycotina</taxon>
        <taxon>Dothideomycetes</taxon>
        <taxon>Pleosporomycetidae</taxon>
        <taxon>Pleosporales</taxon>
        <taxon>Corynesporascaceae</taxon>
        <taxon>Corynespora</taxon>
    </lineage>
</organism>
<evidence type="ECO:0000313" key="2">
    <source>
        <dbReference type="EMBL" id="PSN66139.1"/>
    </source>
</evidence>
<feature type="compositionally biased region" description="Basic and acidic residues" evidence="1">
    <location>
        <begin position="1"/>
        <end position="11"/>
    </location>
</feature>
<evidence type="ECO:0000256" key="1">
    <source>
        <dbReference type="SAM" id="MobiDB-lite"/>
    </source>
</evidence>
<gene>
    <name evidence="2" type="ORF">BS50DRAFT_407699</name>
</gene>
<feature type="region of interest" description="Disordered" evidence="1">
    <location>
        <begin position="1"/>
        <end position="42"/>
    </location>
</feature>
<name>A0A2T2NLA9_CORCC</name>
<evidence type="ECO:0000313" key="3">
    <source>
        <dbReference type="Proteomes" id="UP000240883"/>
    </source>
</evidence>
<dbReference type="AlphaFoldDB" id="A0A2T2NLA9"/>
<protein>
    <submittedName>
        <fullName evidence="2">Uncharacterized protein</fullName>
    </submittedName>
</protein>
<accession>A0A2T2NLA9</accession>